<evidence type="ECO:0000313" key="1">
    <source>
        <dbReference type="EMBL" id="QZE15713.1"/>
    </source>
</evidence>
<evidence type="ECO:0000313" key="2">
    <source>
        <dbReference type="Proteomes" id="UP000826212"/>
    </source>
</evidence>
<name>A0AC61NJK2_9BACT</name>
<gene>
    <name evidence="1" type="ORF">K4L44_07735</name>
</gene>
<proteinExistence type="predicted"/>
<protein>
    <submittedName>
        <fullName evidence="1">Uncharacterized protein</fullName>
    </submittedName>
</protein>
<reference evidence="1" key="1">
    <citation type="submission" date="2021-08" db="EMBL/GenBank/DDBJ databases">
        <title>Novel anaerobic bacterium isolated from sea squirt in East Sea, Republic of Korea.</title>
        <authorList>
            <person name="Nguyen T.H."/>
            <person name="Li Z."/>
            <person name="Lee Y.-J."/>
            <person name="Ko J."/>
            <person name="Kim S.-G."/>
        </authorList>
    </citation>
    <scope>NUCLEOTIDE SEQUENCE</scope>
    <source>
        <strain evidence="1">KCTC 25031</strain>
    </source>
</reference>
<accession>A0AC61NJK2</accession>
<dbReference type="EMBL" id="CP081303">
    <property type="protein sequence ID" value="QZE15713.1"/>
    <property type="molecule type" value="Genomic_DNA"/>
</dbReference>
<sequence length="333" mass="38528">MKQLSLLVLLCVASLGVYAKSSGNDSEFKPKGKPIVRIFADWHTGFGEVSNVSGFEIQRALLGYSYQFSPRWSGQVVLDTGNPKNGGFEETAYLRKAFFTYKHSTFQASLGIIGLKQFKEQENNWGYRYIYKSAMDEYKFNNSVDAGLFIRKQFKSWFAADITISNGEGAKKAQDDQGKYRYGLGASLYPTEHFSIRTYVDYFIAPDSEDGTESFNQSSYALFAGYKNKDWSFGLEYDYGQNFKFDQNNNKDIFSIYSTVNIDSKFKVFARYDFYNNHEESYKEDNENVFLSGFQYIPCKGIKIAPNYRWVHHENSPKLKNENYFYLNLELKL</sequence>
<dbReference type="Proteomes" id="UP000826212">
    <property type="component" value="Chromosome"/>
</dbReference>
<organism evidence="1 2">
    <name type="scientific">Halosquirtibacter laminarini</name>
    <dbReference type="NCBI Taxonomy" id="3374600"/>
    <lineage>
        <taxon>Bacteria</taxon>
        <taxon>Pseudomonadati</taxon>
        <taxon>Bacteroidota</taxon>
        <taxon>Bacteroidia</taxon>
        <taxon>Marinilabiliales</taxon>
        <taxon>Prolixibacteraceae</taxon>
        <taxon>Halosquirtibacter</taxon>
    </lineage>
</organism>
<keyword evidence="2" id="KW-1185">Reference proteome</keyword>